<gene>
    <name evidence="1" type="ORF">BU25DRAFT_435236</name>
</gene>
<name>A0ACB6RIW7_9PLEO</name>
<reference evidence="1" key="1">
    <citation type="journal article" date="2020" name="Stud. Mycol.">
        <title>101 Dothideomycetes genomes: a test case for predicting lifestyles and emergence of pathogens.</title>
        <authorList>
            <person name="Haridas S."/>
            <person name="Albert R."/>
            <person name="Binder M."/>
            <person name="Bloem J."/>
            <person name="Labutti K."/>
            <person name="Salamov A."/>
            <person name="Andreopoulos B."/>
            <person name="Baker S."/>
            <person name="Barry K."/>
            <person name="Bills G."/>
            <person name="Bluhm B."/>
            <person name="Cannon C."/>
            <person name="Castanera R."/>
            <person name="Culley D."/>
            <person name="Daum C."/>
            <person name="Ezra D."/>
            <person name="Gonzalez J."/>
            <person name="Henrissat B."/>
            <person name="Kuo A."/>
            <person name="Liang C."/>
            <person name="Lipzen A."/>
            <person name="Lutzoni F."/>
            <person name="Magnuson J."/>
            <person name="Mondo S."/>
            <person name="Nolan M."/>
            <person name="Ohm R."/>
            <person name="Pangilinan J."/>
            <person name="Park H.-J."/>
            <person name="Ramirez L."/>
            <person name="Alfaro M."/>
            <person name="Sun H."/>
            <person name="Tritt A."/>
            <person name="Yoshinaga Y."/>
            <person name="Zwiers L.-H."/>
            <person name="Turgeon B."/>
            <person name="Goodwin S."/>
            <person name="Spatafora J."/>
            <person name="Crous P."/>
            <person name="Grigoriev I."/>
        </authorList>
    </citation>
    <scope>NUCLEOTIDE SEQUENCE</scope>
    <source>
        <strain evidence="1">CBS 525.71</strain>
    </source>
</reference>
<keyword evidence="1" id="KW-0378">Hydrolase</keyword>
<accession>A0ACB6RIW7</accession>
<proteinExistence type="predicted"/>
<dbReference type="Proteomes" id="UP000799754">
    <property type="component" value="Unassembled WGS sequence"/>
</dbReference>
<evidence type="ECO:0000313" key="2">
    <source>
        <dbReference type="Proteomes" id="UP000799754"/>
    </source>
</evidence>
<organism evidence="1 2">
    <name type="scientific">Macroventuria anomochaeta</name>
    <dbReference type="NCBI Taxonomy" id="301207"/>
    <lineage>
        <taxon>Eukaryota</taxon>
        <taxon>Fungi</taxon>
        <taxon>Dikarya</taxon>
        <taxon>Ascomycota</taxon>
        <taxon>Pezizomycotina</taxon>
        <taxon>Dothideomycetes</taxon>
        <taxon>Pleosporomycetidae</taxon>
        <taxon>Pleosporales</taxon>
        <taxon>Pleosporineae</taxon>
        <taxon>Didymellaceae</taxon>
        <taxon>Macroventuria</taxon>
    </lineage>
</organism>
<protein>
    <submittedName>
        <fullName evidence="1">Glycoside hydrolase family 13 protein</fullName>
    </submittedName>
</protein>
<comment type="caution">
    <text evidence="1">The sequence shown here is derived from an EMBL/GenBank/DDBJ whole genome shotgun (WGS) entry which is preliminary data.</text>
</comment>
<dbReference type="EMBL" id="MU006750">
    <property type="protein sequence ID" value="KAF2621890.1"/>
    <property type="molecule type" value="Genomic_DNA"/>
</dbReference>
<keyword evidence="2" id="KW-1185">Reference proteome</keyword>
<sequence length="403" mass="46484">MGYDISDHCSIDTRYGTMHDIDNLLAGLRQGNMKLVMDLVRAWFKESRSSLDNDKRDWYIWRKPRYDVTGSRQPPNNWASIFGGMHRNLAMDENPAVVQEVEKVMRFWLGKGVVGFRMNVINLISTVLGLPDAPVTVQGQRCQPAYMHYACGPWLNEYLRRLRTILDEYNAFAIGEMPWAKNEEQVLNAVQAERKELNMIFQFDIPSGQFDRQDWGLTALKNIIDDLFLENHDQARLVSRFASNEPQHRAYPAKMLATFVALQSGTLFTYQGQELGFANVPKEWSSDTHAGFSTTTPWKRVNEDYPISNAQAQTTNSESIFSYWRGLLKLRKLKPHVFVYGNFESLGRSYPDVFCYRRARGQTRAVVVLNFSEKHMEWIIPEPLSAEDVQGATIAQRCTKNWD</sequence>
<evidence type="ECO:0000313" key="1">
    <source>
        <dbReference type="EMBL" id="KAF2621890.1"/>
    </source>
</evidence>